<accession>A0A820K3J3</accession>
<protein>
    <submittedName>
        <fullName evidence="1">Uncharacterized protein</fullName>
    </submittedName>
</protein>
<name>A0A820K3J3_9BILA</name>
<comment type="caution">
    <text evidence="1">The sequence shown here is derived from an EMBL/GenBank/DDBJ whole genome shotgun (WGS) entry which is preliminary data.</text>
</comment>
<proteinExistence type="predicted"/>
<dbReference type="InterPro" id="IPR011990">
    <property type="entry name" value="TPR-like_helical_dom_sf"/>
</dbReference>
<dbReference type="EMBL" id="CAJOAX010057762">
    <property type="protein sequence ID" value="CAF4333714.1"/>
    <property type="molecule type" value="Genomic_DNA"/>
</dbReference>
<dbReference type="Pfam" id="PF13424">
    <property type="entry name" value="TPR_12"/>
    <property type="match status" value="1"/>
</dbReference>
<dbReference type="Proteomes" id="UP000663823">
    <property type="component" value="Unassembled WGS sequence"/>
</dbReference>
<gene>
    <name evidence="1" type="ORF">OTI717_LOCUS43041</name>
</gene>
<dbReference type="AlphaFoldDB" id="A0A820K3J3"/>
<organism evidence="1 2">
    <name type="scientific">Rotaria sordida</name>
    <dbReference type="NCBI Taxonomy" id="392033"/>
    <lineage>
        <taxon>Eukaryota</taxon>
        <taxon>Metazoa</taxon>
        <taxon>Spiralia</taxon>
        <taxon>Gnathifera</taxon>
        <taxon>Rotifera</taxon>
        <taxon>Eurotatoria</taxon>
        <taxon>Bdelloidea</taxon>
        <taxon>Philodinida</taxon>
        <taxon>Philodinidae</taxon>
        <taxon>Rotaria</taxon>
    </lineage>
</organism>
<sequence>MGNVLYSQEKYDEAIDFYQRSLTIREQLHPFGDAAIATVLSNIGNALHAQI</sequence>
<evidence type="ECO:0000313" key="2">
    <source>
        <dbReference type="Proteomes" id="UP000663823"/>
    </source>
</evidence>
<reference evidence="1" key="1">
    <citation type="submission" date="2021-02" db="EMBL/GenBank/DDBJ databases">
        <authorList>
            <person name="Nowell W R."/>
        </authorList>
    </citation>
    <scope>NUCLEOTIDE SEQUENCE</scope>
</reference>
<dbReference type="SUPFAM" id="SSF48452">
    <property type="entry name" value="TPR-like"/>
    <property type="match status" value="1"/>
</dbReference>
<feature type="non-terminal residue" evidence="1">
    <location>
        <position position="51"/>
    </location>
</feature>
<evidence type="ECO:0000313" key="1">
    <source>
        <dbReference type="EMBL" id="CAF4333714.1"/>
    </source>
</evidence>
<dbReference type="Gene3D" id="1.25.40.10">
    <property type="entry name" value="Tetratricopeptide repeat domain"/>
    <property type="match status" value="1"/>
</dbReference>